<accession>A0A6A6IQH6</accession>
<dbReference type="RefSeq" id="XP_033687491.1">
    <property type="nucleotide sequence ID" value="XM_033821222.1"/>
</dbReference>
<sequence length="254" mass="28089">MASTKDTFVSSATYNSLPHISDVGDAPEKHADALRALRALLNEHHVPPGISVRLIHKHYDTEDGEVMAFKEVSVPSQGNVLTMGPTFPSSSPPLRGIHFFVDADGVFQAYEYANIDVPDMSAYQTFLDEFGRLILERGLQRIFGLKLDCKQEALGWTEFEFPGKRSTVMIPTGMPVPDEVEYTLNVTTEWGKTDDEAFVKRGCSHCDHTRTCSNHNRPHCGAEAQELSGFYLGGRKIDAASPVFPIMNAVAAVW</sequence>
<protein>
    <submittedName>
        <fullName evidence="1">Uncharacterized protein</fullName>
    </submittedName>
</protein>
<dbReference type="AlphaFoldDB" id="A0A6A6IQH6"/>
<proteinExistence type="predicted"/>
<evidence type="ECO:0000313" key="1">
    <source>
        <dbReference type="EMBL" id="KAF2252487.1"/>
    </source>
</evidence>
<dbReference type="EMBL" id="ML987192">
    <property type="protein sequence ID" value="KAF2252487.1"/>
    <property type="molecule type" value="Genomic_DNA"/>
</dbReference>
<keyword evidence="2" id="KW-1185">Reference proteome</keyword>
<dbReference type="GeneID" id="54574552"/>
<reference evidence="1" key="1">
    <citation type="journal article" date="2020" name="Stud. Mycol.">
        <title>101 Dothideomycetes genomes: a test case for predicting lifestyles and emergence of pathogens.</title>
        <authorList>
            <person name="Haridas S."/>
            <person name="Albert R."/>
            <person name="Binder M."/>
            <person name="Bloem J."/>
            <person name="Labutti K."/>
            <person name="Salamov A."/>
            <person name="Andreopoulos B."/>
            <person name="Baker S."/>
            <person name="Barry K."/>
            <person name="Bills G."/>
            <person name="Bluhm B."/>
            <person name="Cannon C."/>
            <person name="Castanera R."/>
            <person name="Culley D."/>
            <person name="Daum C."/>
            <person name="Ezra D."/>
            <person name="Gonzalez J."/>
            <person name="Henrissat B."/>
            <person name="Kuo A."/>
            <person name="Liang C."/>
            <person name="Lipzen A."/>
            <person name="Lutzoni F."/>
            <person name="Magnuson J."/>
            <person name="Mondo S."/>
            <person name="Nolan M."/>
            <person name="Ohm R."/>
            <person name="Pangilinan J."/>
            <person name="Park H.-J."/>
            <person name="Ramirez L."/>
            <person name="Alfaro M."/>
            <person name="Sun H."/>
            <person name="Tritt A."/>
            <person name="Yoshinaga Y."/>
            <person name="Zwiers L.-H."/>
            <person name="Turgeon B."/>
            <person name="Goodwin S."/>
            <person name="Spatafora J."/>
            <person name="Crous P."/>
            <person name="Grigoriev I."/>
        </authorList>
    </citation>
    <scope>NUCLEOTIDE SEQUENCE</scope>
    <source>
        <strain evidence="1">CBS 122368</strain>
    </source>
</reference>
<organism evidence="1 2">
    <name type="scientific">Trematosphaeria pertusa</name>
    <dbReference type="NCBI Taxonomy" id="390896"/>
    <lineage>
        <taxon>Eukaryota</taxon>
        <taxon>Fungi</taxon>
        <taxon>Dikarya</taxon>
        <taxon>Ascomycota</taxon>
        <taxon>Pezizomycotina</taxon>
        <taxon>Dothideomycetes</taxon>
        <taxon>Pleosporomycetidae</taxon>
        <taxon>Pleosporales</taxon>
        <taxon>Massarineae</taxon>
        <taxon>Trematosphaeriaceae</taxon>
        <taxon>Trematosphaeria</taxon>
    </lineage>
</organism>
<dbReference type="Proteomes" id="UP000800094">
    <property type="component" value="Unassembled WGS sequence"/>
</dbReference>
<name>A0A6A6IQH6_9PLEO</name>
<dbReference type="OrthoDB" id="2322999at2759"/>
<evidence type="ECO:0000313" key="2">
    <source>
        <dbReference type="Proteomes" id="UP000800094"/>
    </source>
</evidence>
<gene>
    <name evidence="1" type="ORF">BU26DRAFT_257636</name>
</gene>